<dbReference type="SUPFAM" id="SSF53383">
    <property type="entry name" value="PLP-dependent transferases"/>
    <property type="match status" value="1"/>
</dbReference>
<dbReference type="NCBIfam" id="NF006569">
    <property type="entry name" value="PRK09082.1"/>
    <property type="match status" value="1"/>
</dbReference>
<gene>
    <name evidence="7" type="ORF">KAOT1_13957</name>
</gene>
<evidence type="ECO:0000256" key="5">
    <source>
        <dbReference type="ARBA" id="ARBA00022898"/>
    </source>
</evidence>
<dbReference type="CDD" id="cd00609">
    <property type="entry name" value="AAT_like"/>
    <property type="match status" value="1"/>
</dbReference>
<dbReference type="Gene3D" id="3.90.1150.10">
    <property type="entry name" value="Aspartate Aminotransferase, domain 1"/>
    <property type="match status" value="1"/>
</dbReference>
<dbReference type="PANTHER" id="PTHR43807">
    <property type="entry name" value="FI04487P"/>
    <property type="match status" value="1"/>
</dbReference>
<name>A9DKH5_9FLAO</name>
<keyword evidence="4 7" id="KW-0808">Transferase</keyword>
<dbReference type="GO" id="GO:0016212">
    <property type="term" value="F:kynurenine-oxoglutarate transaminase activity"/>
    <property type="evidence" value="ECO:0007669"/>
    <property type="project" value="TreeGrafter"/>
</dbReference>
<evidence type="ECO:0000256" key="2">
    <source>
        <dbReference type="ARBA" id="ARBA00007441"/>
    </source>
</evidence>
<dbReference type="NCBIfam" id="NF009079">
    <property type="entry name" value="PRK12414.1"/>
    <property type="match status" value="1"/>
</dbReference>
<dbReference type="HOGENOM" id="CLU_017584_4_0_10"/>
<dbReference type="InterPro" id="IPR015422">
    <property type="entry name" value="PyrdxlP-dep_Trfase_small"/>
</dbReference>
<sequence>MYFESPTTKSEATKNPTSKMIQHTSKLPNVGTTIFTVMSQLAAKENAINLSQGFPNFPSDPKLIEMVQQALRENYNQYAPMPGAMILREAIAEKMEYLYQKKYCPETEVVVTVGATEAIYTIISAFVRPNDEVIIFTPAYDCYAPAVEVHGGKVVPIQLKGKEFEMDWNEVRSKINSKTKLMIINTPHNPSGTVLSKADMLELASILENTNIILLSDEVYEHIVFDGEKHQSAALFPKLAERTFITASFGKTFHNTGWRIGYCVAPKELMNEFKKVHQFNVFSVHHPTQIAIGKYLKIPENYLQLPAFFQEKRDFFLNAIKDSRFTWKPSQGTYFQVLSYEHITDELDTEFAKRLTREHKIASIPLSVFNTNKEDHKLLRFCFAKTEKTLADAAEILNKV</sequence>
<dbReference type="InterPro" id="IPR051326">
    <property type="entry name" value="Kynurenine-oxoglutarate_AT"/>
</dbReference>
<keyword evidence="3 7" id="KW-0032">Aminotransferase</keyword>
<comment type="cofactor">
    <cofactor evidence="1">
        <name>pyridoxal 5'-phosphate</name>
        <dbReference type="ChEBI" id="CHEBI:597326"/>
    </cofactor>
</comment>
<evidence type="ECO:0000256" key="3">
    <source>
        <dbReference type="ARBA" id="ARBA00022576"/>
    </source>
</evidence>
<feature type="domain" description="Aminotransferase class I/classII large" evidence="6">
    <location>
        <begin position="46"/>
        <end position="396"/>
    </location>
</feature>
<evidence type="ECO:0000313" key="7">
    <source>
        <dbReference type="EMBL" id="EDP98327.1"/>
    </source>
</evidence>
<dbReference type="GO" id="GO:0030170">
    <property type="term" value="F:pyridoxal phosphate binding"/>
    <property type="evidence" value="ECO:0007669"/>
    <property type="project" value="InterPro"/>
</dbReference>
<keyword evidence="5" id="KW-0663">Pyridoxal phosphate</keyword>
<dbReference type="InterPro" id="IPR015421">
    <property type="entry name" value="PyrdxlP-dep_Trfase_major"/>
</dbReference>
<dbReference type="InterPro" id="IPR015424">
    <property type="entry name" value="PyrdxlP-dep_Trfase"/>
</dbReference>
<evidence type="ECO:0000256" key="4">
    <source>
        <dbReference type="ARBA" id="ARBA00022679"/>
    </source>
</evidence>
<dbReference type="Pfam" id="PF00155">
    <property type="entry name" value="Aminotran_1_2"/>
    <property type="match status" value="1"/>
</dbReference>
<evidence type="ECO:0000256" key="1">
    <source>
        <dbReference type="ARBA" id="ARBA00001933"/>
    </source>
</evidence>
<accession>A9DKH5</accession>
<dbReference type="STRING" id="391587.KAOT1_13957"/>
<dbReference type="GO" id="GO:0005737">
    <property type="term" value="C:cytoplasm"/>
    <property type="evidence" value="ECO:0007669"/>
    <property type="project" value="TreeGrafter"/>
</dbReference>
<dbReference type="FunFam" id="3.40.640.10:FF:000033">
    <property type="entry name" value="Aspartate aminotransferase"/>
    <property type="match status" value="1"/>
</dbReference>
<dbReference type="InterPro" id="IPR004839">
    <property type="entry name" value="Aminotransferase_I/II_large"/>
</dbReference>
<dbReference type="PANTHER" id="PTHR43807:SF20">
    <property type="entry name" value="FI04487P"/>
    <property type="match status" value="1"/>
</dbReference>
<dbReference type="Proteomes" id="UP000002945">
    <property type="component" value="Unassembled WGS sequence"/>
</dbReference>
<proteinExistence type="inferred from homology"/>
<dbReference type="eggNOG" id="COG0436">
    <property type="taxonomic scope" value="Bacteria"/>
</dbReference>
<reference evidence="7 8" key="1">
    <citation type="journal article" date="2011" name="J. Bacteriol.">
        <title>Genome sequence of the algicidal bacterium Kordia algicida OT-1.</title>
        <authorList>
            <person name="Lee H.S."/>
            <person name="Kang S.G."/>
            <person name="Kwon K.K."/>
            <person name="Lee J.H."/>
            <person name="Kim S.J."/>
        </authorList>
    </citation>
    <scope>NUCLEOTIDE SEQUENCE [LARGE SCALE GENOMIC DNA]</scope>
    <source>
        <strain evidence="7 8">OT-1</strain>
    </source>
</reference>
<comment type="similarity">
    <text evidence="2">Belongs to the class-I pyridoxal-phosphate-dependent aminotransferase family.</text>
</comment>
<evidence type="ECO:0000259" key="6">
    <source>
        <dbReference type="Pfam" id="PF00155"/>
    </source>
</evidence>
<protein>
    <submittedName>
        <fullName evidence="7">Putative aminotransferase</fullName>
    </submittedName>
</protein>
<keyword evidence="8" id="KW-1185">Reference proteome</keyword>
<organism evidence="7 8">
    <name type="scientific">Kordia algicida OT-1</name>
    <dbReference type="NCBI Taxonomy" id="391587"/>
    <lineage>
        <taxon>Bacteria</taxon>
        <taxon>Pseudomonadati</taxon>
        <taxon>Bacteroidota</taxon>
        <taxon>Flavobacteriia</taxon>
        <taxon>Flavobacteriales</taxon>
        <taxon>Flavobacteriaceae</taxon>
        <taxon>Kordia</taxon>
    </lineage>
</organism>
<comment type="caution">
    <text evidence="7">The sequence shown here is derived from an EMBL/GenBank/DDBJ whole genome shotgun (WGS) entry which is preliminary data.</text>
</comment>
<dbReference type="Gene3D" id="3.40.640.10">
    <property type="entry name" value="Type I PLP-dependent aspartate aminotransferase-like (Major domain)"/>
    <property type="match status" value="1"/>
</dbReference>
<dbReference type="AlphaFoldDB" id="A9DKH5"/>
<dbReference type="EMBL" id="ABIB01000001">
    <property type="protein sequence ID" value="EDP98327.1"/>
    <property type="molecule type" value="Genomic_DNA"/>
</dbReference>
<evidence type="ECO:0000313" key="8">
    <source>
        <dbReference type="Proteomes" id="UP000002945"/>
    </source>
</evidence>